<keyword evidence="5" id="KW-1003">Cell membrane</keyword>
<dbReference type="Pfam" id="PF02706">
    <property type="entry name" value="Wzz"/>
    <property type="match status" value="1"/>
</dbReference>
<feature type="region of interest" description="Disordered" evidence="12">
    <location>
        <begin position="238"/>
        <end position="259"/>
    </location>
</feature>
<protein>
    <recommendedName>
        <fullName evidence="4">Capsular polysaccharide biosynthesis protein CpsC</fullName>
    </recommendedName>
</protein>
<feature type="domain" description="Tyrosine-protein kinase G-rich" evidence="15">
    <location>
        <begin position="150"/>
        <end position="200"/>
    </location>
</feature>
<dbReference type="PANTHER" id="PTHR32309:SF13">
    <property type="entry name" value="FERRIC ENTEROBACTIN TRANSPORT PROTEIN FEPE"/>
    <property type="match status" value="1"/>
</dbReference>
<dbReference type="AlphaFoldDB" id="G8PE07"/>
<evidence type="ECO:0000256" key="6">
    <source>
        <dbReference type="ARBA" id="ARBA00022692"/>
    </source>
</evidence>
<keyword evidence="16" id="KW-0418">Kinase</keyword>
<comment type="subcellular location">
    <subcellularLocation>
        <location evidence="1">Cell membrane</location>
        <topology evidence="1">Multi-pass membrane protein</topology>
    </subcellularLocation>
</comment>
<accession>G8PE07</accession>
<keyword evidence="16" id="KW-0808">Transferase</keyword>
<evidence type="ECO:0000256" key="11">
    <source>
        <dbReference type="ARBA" id="ARBA00045736"/>
    </source>
</evidence>
<comment type="pathway">
    <text evidence="2">Capsule biogenesis; capsule polysaccharide biosynthesis.</text>
</comment>
<evidence type="ECO:0000256" key="1">
    <source>
        <dbReference type="ARBA" id="ARBA00004651"/>
    </source>
</evidence>
<dbReference type="EMBL" id="CP003137">
    <property type="protein sequence ID" value="AEV95492.1"/>
    <property type="molecule type" value="Genomic_DNA"/>
</dbReference>
<keyword evidence="9 13" id="KW-0472">Membrane</keyword>
<dbReference type="STRING" id="701521.PECL_1260"/>
<feature type="domain" description="Polysaccharide chain length determinant N-terminal" evidence="14">
    <location>
        <begin position="6"/>
        <end position="93"/>
    </location>
</feature>
<evidence type="ECO:0000259" key="15">
    <source>
        <dbReference type="Pfam" id="PF13807"/>
    </source>
</evidence>
<evidence type="ECO:0000256" key="12">
    <source>
        <dbReference type="SAM" id="MobiDB-lite"/>
    </source>
</evidence>
<dbReference type="Proteomes" id="UP000005444">
    <property type="component" value="Chromosome"/>
</dbReference>
<comment type="function">
    <text evidence="11">Required for CpsD phosphorylation. Involved in the regulation of capsular polysaccharide biosynthesis. May be part of a complex that directs the coordinated polymerization and export to the cell surface of the capsular polysaccharide.</text>
</comment>
<dbReference type="RefSeq" id="WP_014215688.1">
    <property type="nucleotide sequence ID" value="NC_016605.1"/>
</dbReference>
<dbReference type="KEGG" id="pce:PECL_1260"/>
<evidence type="ECO:0000256" key="3">
    <source>
        <dbReference type="ARBA" id="ARBA00006683"/>
    </source>
</evidence>
<evidence type="ECO:0000313" key="17">
    <source>
        <dbReference type="Proteomes" id="UP000005444"/>
    </source>
</evidence>
<keyword evidence="6 13" id="KW-0812">Transmembrane</keyword>
<dbReference type="eggNOG" id="COG3944">
    <property type="taxonomic scope" value="Bacteria"/>
</dbReference>
<feature type="transmembrane region" description="Helical" evidence="13">
    <location>
        <begin position="179"/>
        <end position="198"/>
    </location>
</feature>
<organism evidence="16 17">
    <name type="scientific">Pediococcus claussenii (strain ATCC BAA-344 / DSM 14800 / JCM 18046 / KCTC 3811 / LMG 21948 / P06)</name>
    <dbReference type="NCBI Taxonomy" id="701521"/>
    <lineage>
        <taxon>Bacteria</taxon>
        <taxon>Bacillati</taxon>
        <taxon>Bacillota</taxon>
        <taxon>Bacilli</taxon>
        <taxon>Lactobacillales</taxon>
        <taxon>Lactobacillaceae</taxon>
        <taxon>Pediococcus</taxon>
    </lineage>
</organism>
<dbReference type="Pfam" id="PF13807">
    <property type="entry name" value="GNVR"/>
    <property type="match status" value="1"/>
</dbReference>
<name>G8PE07_PEDCP</name>
<reference evidence="16 17" key="1">
    <citation type="journal article" date="2012" name="J. Bacteriol.">
        <title>Complete Genome Sequence of the Beer Spoilage Organism Pediococcus claussenii ATCC BAA-344T.</title>
        <authorList>
            <person name="Pittet V."/>
            <person name="Abegunde T."/>
            <person name="Marfleet T."/>
            <person name="Haakensen M."/>
            <person name="Morrow K."/>
            <person name="Jayaprakash T."/>
            <person name="Schroeder K."/>
            <person name="Trost B."/>
            <person name="Byrns S."/>
            <person name="Bergsveinson J."/>
            <person name="Kusalik A."/>
            <person name="Ziola B."/>
        </authorList>
    </citation>
    <scope>NUCLEOTIDE SEQUENCE [LARGE SCALE GENOMIC DNA]</scope>
    <source>
        <strain evidence="16 17">ATCC BAA-344</strain>
    </source>
</reference>
<gene>
    <name evidence="16" type="primary">ywqC</name>
    <name evidence="16" type="ordered locus">PECL_1260</name>
</gene>
<evidence type="ECO:0000256" key="9">
    <source>
        <dbReference type="ARBA" id="ARBA00023136"/>
    </source>
</evidence>
<dbReference type="GO" id="GO:0000271">
    <property type="term" value="P:polysaccharide biosynthetic process"/>
    <property type="evidence" value="ECO:0007669"/>
    <property type="project" value="UniProtKB-KW"/>
</dbReference>
<evidence type="ECO:0000256" key="13">
    <source>
        <dbReference type="SAM" id="Phobius"/>
    </source>
</evidence>
<dbReference type="PANTHER" id="PTHR32309">
    <property type="entry name" value="TYROSINE-PROTEIN KINASE"/>
    <property type="match status" value="1"/>
</dbReference>
<keyword evidence="7" id="KW-0972">Capsule biogenesis/degradation</keyword>
<proteinExistence type="inferred from homology"/>
<evidence type="ECO:0000256" key="2">
    <source>
        <dbReference type="ARBA" id="ARBA00005132"/>
    </source>
</evidence>
<dbReference type="PATRIC" id="fig|701521.8.peg.1172"/>
<dbReference type="InterPro" id="IPR032807">
    <property type="entry name" value="GNVR"/>
</dbReference>
<evidence type="ECO:0000256" key="5">
    <source>
        <dbReference type="ARBA" id="ARBA00022475"/>
    </source>
</evidence>
<evidence type="ECO:0000313" key="16">
    <source>
        <dbReference type="EMBL" id="AEV95492.1"/>
    </source>
</evidence>
<comment type="similarity">
    <text evidence="3">Belongs to the CpsC/CapA family.</text>
</comment>
<dbReference type="GO" id="GO:0004713">
    <property type="term" value="F:protein tyrosine kinase activity"/>
    <property type="evidence" value="ECO:0007669"/>
    <property type="project" value="TreeGrafter"/>
</dbReference>
<dbReference type="InterPro" id="IPR050445">
    <property type="entry name" value="Bact_polysacc_biosynth/exp"/>
</dbReference>
<evidence type="ECO:0000256" key="8">
    <source>
        <dbReference type="ARBA" id="ARBA00022989"/>
    </source>
</evidence>
<keyword evidence="10" id="KW-0270">Exopolysaccharide synthesis</keyword>
<evidence type="ECO:0000256" key="7">
    <source>
        <dbReference type="ARBA" id="ARBA00022903"/>
    </source>
</evidence>
<dbReference type="InterPro" id="IPR003856">
    <property type="entry name" value="LPS_length_determ_N"/>
</dbReference>
<feature type="compositionally biased region" description="Basic and acidic residues" evidence="12">
    <location>
        <begin position="242"/>
        <end position="259"/>
    </location>
</feature>
<keyword evidence="8 13" id="KW-1133">Transmembrane helix</keyword>
<evidence type="ECO:0000256" key="10">
    <source>
        <dbReference type="ARBA" id="ARBA00023169"/>
    </source>
</evidence>
<evidence type="ECO:0000259" key="14">
    <source>
        <dbReference type="Pfam" id="PF02706"/>
    </source>
</evidence>
<evidence type="ECO:0000256" key="4">
    <source>
        <dbReference type="ARBA" id="ARBA00020739"/>
    </source>
</evidence>
<keyword evidence="17" id="KW-1185">Reference proteome</keyword>
<dbReference type="GO" id="GO:0005886">
    <property type="term" value="C:plasma membrane"/>
    <property type="evidence" value="ECO:0007669"/>
    <property type="project" value="UniProtKB-SubCell"/>
</dbReference>
<dbReference type="HOGENOM" id="CLU_082668_1_1_9"/>
<feature type="transmembrane region" description="Helical" evidence="13">
    <location>
        <begin position="20"/>
        <end position="42"/>
    </location>
</feature>
<sequence>METEQQISIGQVLSTLRRHIGLIAASTVIVTLLSVLVTFFIMTPKYSATTEILVNRKLPAEMQGAQFQQVQADVQMISTYKDIIMSPAVLRDVDSSLAGQAGYPGENGMKKAISISSQQNSQVFSITAKSTNPEMAAKIANKTASVFKNKIGKIMSVNNVSMVSKAQADDQPVSPRTKLNLVAGLILGLLIGFGLAFLRELSDRTVTSEEFLTDELGLNSLGVVNEIAVKDLKKRVVPNNSDDAKSHDSKDTSRTRRRV</sequence>